<feature type="compositionally biased region" description="Polar residues" evidence="1">
    <location>
        <begin position="436"/>
        <end position="448"/>
    </location>
</feature>
<name>A0AA38HRK3_9CUCU</name>
<dbReference type="AlphaFoldDB" id="A0AA38HRK3"/>
<proteinExistence type="predicted"/>
<dbReference type="Proteomes" id="UP001168821">
    <property type="component" value="Unassembled WGS sequence"/>
</dbReference>
<dbReference type="EMBL" id="JALNTZ010000009">
    <property type="protein sequence ID" value="KAJ3641831.1"/>
    <property type="molecule type" value="Genomic_DNA"/>
</dbReference>
<accession>A0AA38HRK3</accession>
<feature type="region of interest" description="Disordered" evidence="1">
    <location>
        <begin position="246"/>
        <end position="315"/>
    </location>
</feature>
<evidence type="ECO:0000313" key="3">
    <source>
        <dbReference type="Proteomes" id="UP001168821"/>
    </source>
</evidence>
<protein>
    <recommendedName>
        <fullName evidence="4">Retrovirus-related Gag polyprotein from transposon HMS-Beagle</fullName>
    </recommendedName>
</protein>
<sequence>MPDTPLPNFQLLKLCVDTIPSYNGDPNTLEIFINSCTYLFNNYGNNRELTAYLLRVVISKLTDRALILIGNKPELNIWEAIRDSLRLSFGDQRNLECLEQDLMTLSPLKNEDPLEFGKRIQIARSRLSSKLTAMPEININAATKIVYLNQYNTLSLRTFIRGLPGNLQSIIRLRNPTSLEQAMSFVTEEQNFRYTQNFSNMLQNHKTTSHPPVKPRSMSYQQTFSRDSNHYRNNFPMHYSNQPQQFYQASQPQSHFAQSSQPQPRYFQNSQPQPRYFQNSQPQSHFAQNSQPQQYFQNSQRPFPSQPIRLTANPNPPKQRFLSNSQVFRTPKNVFKPTGQIPLEKPIAMSTTSRVPTIRQPLSQNKYAQPNNYISEEIYFQENNQPDVNNYFSDEVNDDHDEYVTESNFDNVTNDYSLLSEATSSDNAYLYDQQNFDSNNESTQTNDEANFPFASPHYHPT</sequence>
<comment type="caution">
    <text evidence="2">The sequence shown here is derived from an EMBL/GenBank/DDBJ whole genome shotgun (WGS) entry which is preliminary data.</text>
</comment>
<feature type="region of interest" description="Disordered" evidence="1">
    <location>
        <begin position="436"/>
        <end position="461"/>
    </location>
</feature>
<keyword evidence="3" id="KW-1185">Reference proteome</keyword>
<evidence type="ECO:0000256" key="1">
    <source>
        <dbReference type="SAM" id="MobiDB-lite"/>
    </source>
</evidence>
<organism evidence="2 3">
    <name type="scientific">Zophobas morio</name>
    <dbReference type="NCBI Taxonomy" id="2755281"/>
    <lineage>
        <taxon>Eukaryota</taxon>
        <taxon>Metazoa</taxon>
        <taxon>Ecdysozoa</taxon>
        <taxon>Arthropoda</taxon>
        <taxon>Hexapoda</taxon>
        <taxon>Insecta</taxon>
        <taxon>Pterygota</taxon>
        <taxon>Neoptera</taxon>
        <taxon>Endopterygota</taxon>
        <taxon>Coleoptera</taxon>
        <taxon>Polyphaga</taxon>
        <taxon>Cucujiformia</taxon>
        <taxon>Tenebrionidae</taxon>
        <taxon>Zophobas</taxon>
    </lineage>
</organism>
<gene>
    <name evidence="2" type="ORF">Zmor_028304</name>
</gene>
<reference evidence="2" key="1">
    <citation type="journal article" date="2023" name="G3 (Bethesda)">
        <title>Whole genome assemblies of Zophobas morio and Tenebrio molitor.</title>
        <authorList>
            <person name="Kaur S."/>
            <person name="Stinson S.A."/>
            <person name="diCenzo G.C."/>
        </authorList>
    </citation>
    <scope>NUCLEOTIDE SEQUENCE</scope>
    <source>
        <strain evidence="2">QUZm001</strain>
    </source>
</reference>
<feature type="compositionally biased region" description="Polar residues" evidence="1">
    <location>
        <begin position="255"/>
        <end position="303"/>
    </location>
</feature>
<evidence type="ECO:0000313" key="2">
    <source>
        <dbReference type="EMBL" id="KAJ3641831.1"/>
    </source>
</evidence>
<evidence type="ECO:0008006" key="4">
    <source>
        <dbReference type="Google" id="ProtNLM"/>
    </source>
</evidence>